<dbReference type="Pfam" id="PF20148">
    <property type="entry name" value="DUF6531"/>
    <property type="match status" value="1"/>
</dbReference>
<dbReference type="InterPro" id="IPR022385">
    <property type="entry name" value="Rhs_assc_core"/>
</dbReference>
<evidence type="ECO:0000256" key="1">
    <source>
        <dbReference type="SAM" id="SignalP"/>
    </source>
</evidence>
<evidence type="ECO:0000313" key="3">
    <source>
        <dbReference type="EMBL" id="RIV34448.1"/>
    </source>
</evidence>
<dbReference type="EMBL" id="QXEC01000028">
    <property type="protein sequence ID" value="RIV34448.1"/>
    <property type="molecule type" value="Genomic_DNA"/>
</dbReference>
<dbReference type="InterPro" id="IPR045351">
    <property type="entry name" value="DUF6531"/>
</dbReference>
<dbReference type="RefSeq" id="WP_119579252.1">
    <property type="nucleotide sequence ID" value="NZ_QXEC01000028.1"/>
</dbReference>
<dbReference type="NCBIfam" id="NF033679">
    <property type="entry name" value="DNRLRE_dom"/>
    <property type="match status" value="1"/>
</dbReference>
<dbReference type="InterPro" id="IPR050708">
    <property type="entry name" value="T6SS_VgrG/RHS"/>
</dbReference>
<dbReference type="PANTHER" id="PTHR32305">
    <property type="match status" value="1"/>
</dbReference>
<comment type="caution">
    <text evidence="3">The sequence shown here is derived from an EMBL/GenBank/DDBJ whole genome shotgun (WGS) entry which is preliminary data.</text>
</comment>
<feature type="chain" id="PRO_5019355991" description="DUF6531 domain-containing protein" evidence="1">
    <location>
        <begin position="29"/>
        <end position="2069"/>
    </location>
</feature>
<dbReference type="NCBIfam" id="TIGR03696">
    <property type="entry name" value="Rhs_assc_core"/>
    <property type="match status" value="1"/>
</dbReference>
<dbReference type="OrthoDB" id="5994822at2"/>
<keyword evidence="1" id="KW-0732">Signal</keyword>
<accession>A0A418MPE5</accession>
<evidence type="ECO:0000259" key="2">
    <source>
        <dbReference type="Pfam" id="PF20148"/>
    </source>
</evidence>
<dbReference type="PANTHER" id="PTHR32305:SF15">
    <property type="entry name" value="PROTEIN RHSA-RELATED"/>
    <property type="match status" value="1"/>
</dbReference>
<dbReference type="InterPro" id="IPR006530">
    <property type="entry name" value="YD"/>
</dbReference>
<keyword evidence="4" id="KW-1185">Reference proteome</keyword>
<sequence>MRRLIAVGLSAVLTATMADWVVTRPAQAATAPEPVQPAASTTAQILERPDEAAAIHTARLTGRKVRIGGLTSETSEFWALPDGRVEAEVHLGPVRVRDDSGAWQAVDFDLARQPDGSVRAKVHPNGLRLSGPAGAGEHDLVTVGRDGDQLSLGWSGALPAPEVDGTRATYPEVRPGVDLVVESTRTGFEQYLVVKNRRAVAQVRSISLPLRGKGLKAVADDQGGFEIRDASGETVGVSPEPLMWDARVDPLSGERLRQTRVGKKVGAARGGRLAVTLTPDETWLADQATTFPVTIDPAVTLKPNYDAFVQIGFTSDQSAATELKLGTYDGGTTKARSFLSFHNMEWLQGKQVQAATLYLWNHHSWSCTARQWETWQTNYVTTSARWTNQPTWIKRLGYTTATKGYNSSCAAGRVNASVTTAFADLANGVTCCSTVNIGLRAASETDNLGWKRFHSMEGANDPYVTLTYQTLPTVTARATVPSLPCATGTSTPYVNTRTPQLRAQVTDAEGSPVRAEFEWLTGGGTRIGGTTVGPGASGSWLATVVPSGAFAEGSTYSWRARGNDGNGNGPWTGYCAMIIDTVAPSAMPTVTSTAYPAGQWAGAAGTAGSFTLGAAGVSDVSAYEYGLNVNPPNQTVNAASLGGNATVSITPTTDGPQTLYVRSRDRAGNQSAIRAYSFNVGSGAVTSPKEGDITAAKVAVTGVGQAAATGVTYQWRRGDADTWVNIPAGHVTIAAGGGSVSWPLPTTGGGNFAKLNWDVEATLTAVDAESIPRNGPLQVRGTFVGGTGGTSSPVKITFDRDQASAAAEEVGPGSVNLITGNFSLSDTDVSVDSYGTDLTVTRSYNSRRAAEADAANMFGPGWVSGVTVEEADAPYTSLTVYGSLVQVGLPDGDTIGFTRRTASAFDPEVGMEFLRLSHTSGSDSYSLIDEDGNHVTFTRVAGTAAGKYFPTSVLVPGNNQTTTLGWEKATVAGKEVVRPVRMLAPVVDGVNCATLTRGCRALTFSYATATTATGTGETGWGDHTGRLKEIAFVAWDPDLATPAMRTVPMARYAYDNAGRLRAVWDPRLDWNDGGTVRQLRETYDYTAAGILSSVRPVAEEPWQLSYTTLPGDPGAGRLHTVTRSALTAGTATQTVVYKVPLSGAGAPYDLSPAQTSRWAQPEAPTDATAVFPANQVPTGNPVTGALPSSYERATVTYLDANAREVNTATPGGHISATWYDQWGNTVRTLTAGNRARALNASTTDDAAAESMLARSRSTLNTYSVDGQRLTSTLEPEHDVMLNTGVVVRGRKHTMNTFDQGAPTTGGPYNLVTKQEVGVRIWDAAGRESDHDIRTTTTAYDWGLRQPTVVTVDPGGLAQATRTSYDPITGLVTSTTTPAGGTSTTTPATRRTIHYRATAGSGYAECDLRPEWANLPCRVQPGGQAASGPELPTLVTTYDMYQQTRVVTEKTSTGTLRTVTTTYDGAGRTYESSVAVAAGLGTAVPITRNVHDQATGRLSRVQSVVGGLATAQVVTVHDSLGRQISYTDADGVTATTTYDLLGRVVTSNDGKATRTHTYDGGTERRGLLTSVTDAQAGTFAGSYDADGNLTTETWPNGVQVTNETDETGTQVGLTYVKPGCAADDCTLYAESVVESVHGQWRERASTLSEQSYGYDQAGRLTSVRDTLGGQCTTRSYGFSASANRTSVTEYGPGADGTCQSTTSAWSRSWTYDTADRVNTTGYGYDALGRTTTVPSADTSATGGHVTITYHSTNLVDSITQAGRSTDYTVDVTGERVRSWTDNTSGTVVQSVHHYAGDDDRPSWTQETDERFTRPVAGISGLAGTFDSESGQVDWQLANLHGDLVAAIDGDDEGLSRTSEATEYGTPRDAANAGTQRYGWLGAKQRAADTPSGMVLMGVRLYNTVTGRFLQVDPVPGGSCNPYEYTCADPVNQEDLDGKAIPIIAGLVLLGRAVWTACRVSKGWCARAGKYVAKQAWRGAKAGWRAAKSRWPSVKAWGKRSWDYSAKWAGRGGAAGAVAGYGSCVYRTRKWGRCADQASSWGGYGTAYGAGFGVARGAYKVGRRLWQRWRR</sequence>
<gene>
    <name evidence="3" type="ORF">D2L64_22775</name>
</gene>
<dbReference type="NCBIfam" id="TIGR01643">
    <property type="entry name" value="YD_repeat_2x"/>
    <property type="match status" value="1"/>
</dbReference>
<feature type="domain" description="DUF6531" evidence="2">
    <location>
        <begin position="814"/>
        <end position="865"/>
    </location>
</feature>
<proteinExistence type="predicted"/>
<protein>
    <recommendedName>
        <fullName evidence="2">DUF6531 domain-containing protein</fullName>
    </recommendedName>
</protein>
<dbReference type="Gene3D" id="2.180.10.10">
    <property type="entry name" value="RHS repeat-associated core"/>
    <property type="match status" value="1"/>
</dbReference>
<dbReference type="Proteomes" id="UP000283832">
    <property type="component" value="Unassembled WGS sequence"/>
</dbReference>
<name>A0A418MPE5_9ACTN</name>
<feature type="signal peptide" evidence="1">
    <location>
        <begin position="1"/>
        <end position="28"/>
    </location>
</feature>
<reference evidence="3 4" key="1">
    <citation type="submission" date="2018-08" db="EMBL/GenBank/DDBJ databases">
        <title>Jishengella sp. nov., isolated from a root of Azadirachta indica A. Juss. var. siamensis Valenton.</title>
        <authorList>
            <person name="Kuncharoen N."/>
            <person name="Tanasupawat S."/>
            <person name="Kudo T."/>
            <person name="Ohkuma M."/>
        </authorList>
    </citation>
    <scope>NUCLEOTIDE SEQUENCE [LARGE SCALE GENOMIC DNA]</scope>
    <source>
        <strain evidence="3 4">AZ1-13</strain>
    </source>
</reference>
<organism evidence="3 4">
    <name type="scientific">Micromonospora radicis</name>
    <dbReference type="NCBI Taxonomy" id="1894971"/>
    <lineage>
        <taxon>Bacteria</taxon>
        <taxon>Bacillati</taxon>
        <taxon>Actinomycetota</taxon>
        <taxon>Actinomycetes</taxon>
        <taxon>Micromonosporales</taxon>
        <taxon>Micromonosporaceae</taxon>
        <taxon>Micromonospora</taxon>
    </lineage>
</organism>
<evidence type="ECO:0000313" key="4">
    <source>
        <dbReference type="Proteomes" id="UP000283832"/>
    </source>
</evidence>